<keyword evidence="2" id="KW-1185">Reference proteome</keyword>
<dbReference type="NCBIfam" id="TIGR02115">
    <property type="entry name" value="potass_kdpF"/>
    <property type="match status" value="1"/>
</dbReference>
<sequence>MIYLISGAIAAFLFVYLVYALFRPEHF</sequence>
<dbReference type="Proteomes" id="UP001597128">
    <property type="component" value="Unassembled WGS sequence"/>
</dbReference>
<reference evidence="2" key="1">
    <citation type="journal article" date="2019" name="Int. J. Syst. Evol. Microbiol.">
        <title>The Global Catalogue of Microorganisms (GCM) 10K type strain sequencing project: providing services to taxonomists for standard genome sequencing and annotation.</title>
        <authorList>
            <consortium name="The Broad Institute Genomics Platform"/>
            <consortium name="The Broad Institute Genome Sequencing Center for Infectious Disease"/>
            <person name="Wu L."/>
            <person name="Ma J."/>
        </authorList>
    </citation>
    <scope>NUCLEOTIDE SEQUENCE [LARGE SCALE GENOMIC DNA]</scope>
    <source>
        <strain evidence="2">CCUG 58412</strain>
    </source>
</reference>
<dbReference type="RefSeq" id="WP_379058907.1">
    <property type="nucleotide sequence ID" value="NZ_JBHTKB010000003.1"/>
</dbReference>
<dbReference type="Pfam" id="PF09604">
    <property type="entry name" value="Potass_KdpF"/>
    <property type="match status" value="1"/>
</dbReference>
<evidence type="ECO:0000313" key="1">
    <source>
        <dbReference type="EMBL" id="MFD0914463.1"/>
    </source>
</evidence>
<dbReference type="EMBL" id="JBHTKB010000003">
    <property type="protein sequence ID" value="MFD0914463.1"/>
    <property type="molecule type" value="Genomic_DNA"/>
</dbReference>
<organism evidence="1 2">
    <name type="scientific">Methylophilus luteus</name>
    <dbReference type="NCBI Taxonomy" id="640108"/>
    <lineage>
        <taxon>Bacteria</taxon>
        <taxon>Pseudomonadati</taxon>
        <taxon>Pseudomonadota</taxon>
        <taxon>Betaproteobacteria</taxon>
        <taxon>Nitrosomonadales</taxon>
        <taxon>Methylophilaceae</taxon>
        <taxon>Methylophilus</taxon>
    </lineage>
</organism>
<name>A0ABW3FAI3_9PROT</name>
<protein>
    <submittedName>
        <fullName evidence="1">K(+)-transporting ATPase subunit F</fullName>
    </submittedName>
</protein>
<evidence type="ECO:0000313" key="2">
    <source>
        <dbReference type="Proteomes" id="UP001597128"/>
    </source>
</evidence>
<dbReference type="InterPro" id="IPR011726">
    <property type="entry name" value="KdpF"/>
</dbReference>
<gene>
    <name evidence="1" type="primary">kdpF</name>
    <name evidence="1" type="ORF">ACFQ1Z_12955</name>
</gene>
<proteinExistence type="predicted"/>
<accession>A0ABW3FAI3</accession>
<comment type="caution">
    <text evidence="1">The sequence shown here is derived from an EMBL/GenBank/DDBJ whole genome shotgun (WGS) entry which is preliminary data.</text>
</comment>